<dbReference type="PROSITE" id="PS51257">
    <property type="entry name" value="PROKAR_LIPOPROTEIN"/>
    <property type="match status" value="1"/>
</dbReference>
<feature type="chain" id="PRO_5046113772" description="Lipoprotein" evidence="1">
    <location>
        <begin position="25"/>
        <end position="127"/>
    </location>
</feature>
<feature type="signal peptide" evidence="1">
    <location>
        <begin position="1"/>
        <end position="24"/>
    </location>
</feature>
<organism evidence="2 3">
    <name type="scientific">Massilia terrae</name>
    <dbReference type="NCBI Taxonomy" id="1811224"/>
    <lineage>
        <taxon>Bacteria</taxon>
        <taxon>Pseudomonadati</taxon>
        <taxon>Pseudomonadota</taxon>
        <taxon>Betaproteobacteria</taxon>
        <taxon>Burkholderiales</taxon>
        <taxon>Oxalobacteraceae</taxon>
        <taxon>Telluria group</taxon>
        <taxon>Massilia</taxon>
    </lineage>
</organism>
<keyword evidence="3" id="KW-1185">Reference proteome</keyword>
<proteinExistence type="predicted"/>
<dbReference type="EMBL" id="JANUGU010000001">
    <property type="protein sequence ID" value="MCS0657593.1"/>
    <property type="molecule type" value="Genomic_DNA"/>
</dbReference>
<dbReference type="Proteomes" id="UP001204621">
    <property type="component" value="Unassembled WGS sequence"/>
</dbReference>
<accession>A0ABT2CWV8</accession>
<evidence type="ECO:0000313" key="3">
    <source>
        <dbReference type="Proteomes" id="UP001204621"/>
    </source>
</evidence>
<gene>
    <name evidence="2" type="ORF">NX778_05880</name>
</gene>
<sequence length="127" mass="13531">MKHLVIVLALAALGGCATYYPAPAYYGSRAPAAPGQWQTVSVTPVPNGTAAAAGSTYTEGTTTIVQQPVYTPYYVEPAPVYVAPDPYYWWPPVSIGLGFSWSNCCHRGWGGRGWGGRGFHGGGVRHR</sequence>
<evidence type="ECO:0000256" key="1">
    <source>
        <dbReference type="SAM" id="SignalP"/>
    </source>
</evidence>
<comment type="caution">
    <text evidence="2">The sequence shown here is derived from an EMBL/GenBank/DDBJ whole genome shotgun (WGS) entry which is preliminary data.</text>
</comment>
<evidence type="ECO:0000313" key="2">
    <source>
        <dbReference type="EMBL" id="MCS0657593.1"/>
    </source>
</evidence>
<evidence type="ECO:0008006" key="4">
    <source>
        <dbReference type="Google" id="ProtNLM"/>
    </source>
</evidence>
<name>A0ABT2CWV8_9BURK</name>
<reference evidence="2 3" key="1">
    <citation type="submission" date="2022-08" db="EMBL/GenBank/DDBJ databases">
        <title>Reclassification of Massilia species as members of the genera Telluria, Duganella, Pseudoduganella, Mokoshia gen. nov. and Zemynaea gen. nov. using orthogonal and non-orthogonal genome-based approaches.</title>
        <authorList>
            <person name="Bowman J.P."/>
        </authorList>
    </citation>
    <scope>NUCLEOTIDE SEQUENCE [LARGE SCALE GENOMIC DNA]</scope>
    <source>
        <strain evidence="2 3">JCM 31606</strain>
    </source>
</reference>
<protein>
    <recommendedName>
        <fullName evidence="4">Lipoprotein</fullName>
    </recommendedName>
</protein>
<dbReference type="RefSeq" id="WP_258810731.1">
    <property type="nucleotide sequence ID" value="NZ_JANUGU010000001.1"/>
</dbReference>
<keyword evidence="1" id="KW-0732">Signal</keyword>